<feature type="compositionally biased region" description="Basic and acidic residues" evidence="8">
    <location>
        <begin position="225"/>
        <end position="236"/>
    </location>
</feature>
<comment type="similarity">
    <text evidence="4">Belongs to the cingulin family.</text>
</comment>
<evidence type="ECO:0000256" key="1">
    <source>
        <dbReference type="ARBA" id="ARBA00004435"/>
    </source>
</evidence>
<evidence type="ECO:0000313" key="10">
    <source>
        <dbReference type="EMBL" id="GAB1287816.1"/>
    </source>
</evidence>
<proteinExistence type="inferred from homology"/>
<organism evidence="10 11">
    <name type="scientific">Apodemus speciosus</name>
    <name type="common">Large Japanese field mouse</name>
    <dbReference type="NCBI Taxonomy" id="105296"/>
    <lineage>
        <taxon>Eukaryota</taxon>
        <taxon>Metazoa</taxon>
        <taxon>Chordata</taxon>
        <taxon>Craniata</taxon>
        <taxon>Vertebrata</taxon>
        <taxon>Euteleostomi</taxon>
        <taxon>Mammalia</taxon>
        <taxon>Eutheria</taxon>
        <taxon>Euarchontoglires</taxon>
        <taxon>Glires</taxon>
        <taxon>Rodentia</taxon>
        <taxon>Myomorpha</taxon>
        <taxon>Muroidea</taxon>
        <taxon>Muridae</taxon>
        <taxon>Murinae</taxon>
        <taxon>Apodemus</taxon>
    </lineage>
</organism>
<reference evidence="10 11" key="1">
    <citation type="submission" date="2024-08" db="EMBL/GenBank/DDBJ databases">
        <title>The draft genome of Apodemus speciosus.</title>
        <authorList>
            <person name="Nabeshima K."/>
            <person name="Suzuki S."/>
            <person name="Onuma M."/>
        </authorList>
    </citation>
    <scope>NUCLEOTIDE SEQUENCE [LARGE SCALE GENOMIC DNA]</scope>
    <source>
        <strain evidence="10">IB14-021</strain>
    </source>
</reference>
<comment type="function">
    <text evidence="5">Probably plays a role in the formation and regulation of the tight junction (TJ) paracellular permeability barrier.</text>
</comment>
<feature type="region of interest" description="Disordered" evidence="8">
    <location>
        <begin position="190"/>
        <end position="272"/>
    </location>
</feature>
<evidence type="ECO:0000256" key="6">
    <source>
        <dbReference type="ARBA" id="ARBA00044075"/>
    </source>
</evidence>
<comment type="subcellular location">
    <subcellularLocation>
        <location evidence="1">Cell junction</location>
        <location evidence="1">Tight junction</location>
    </subcellularLocation>
</comment>
<comment type="caution">
    <text evidence="10">The sequence shown here is derived from an EMBL/GenBank/DDBJ whole genome shotgun (WGS) entry which is preliminary data.</text>
</comment>
<keyword evidence="2" id="KW-0796">Tight junction</keyword>
<feature type="compositionally biased region" description="Basic residues" evidence="8">
    <location>
        <begin position="203"/>
        <end position="219"/>
    </location>
</feature>
<protein>
    <recommendedName>
        <fullName evidence="6">Cingulin</fullName>
    </recommendedName>
</protein>
<feature type="coiled-coil region" evidence="7">
    <location>
        <begin position="362"/>
        <end position="428"/>
    </location>
</feature>
<name>A0ABQ0EM16_APOSI</name>
<accession>A0ABQ0EM16</accession>
<gene>
    <name evidence="10" type="ORF">APTSU1_000304600</name>
</gene>
<dbReference type="EMBL" id="BAAFST010000003">
    <property type="protein sequence ID" value="GAB1287816.1"/>
    <property type="molecule type" value="Genomic_DNA"/>
</dbReference>
<feature type="domain" description="Myosin tail" evidence="9">
    <location>
        <begin position="818"/>
        <end position="1152"/>
    </location>
</feature>
<evidence type="ECO:0000256" key="8">
    <source>
        <dbReference type="SAM" id="MobiDB-lite"/>
    </source>
</evidence>
<dbReference type="Pfam" id="PF01576">
    <property type="entry name" value="Myosin_tail_1"/>
    <property type="match status" value="1"/>
</dbReference>
<dbReference type="PANTHER" id="PTHR46349:SF4">
    <property type="entry name" value="CINGULIN"/>
    <property type="match status" value="1"/>
</dbReference>
<feature type="compositionally biased region" description="Polar residues" evidence="8">
    <location>
        <begin position="90"/>
        <end position="116"/>
    </location>
</feature>
<evidence type="ECO:0000256" key="3">
    <source>
        <dbReference type="ARBA" id="ARBA00023054"/>
    </source>
</evidence>
<feature type="compositionally biased region" description="Polar residues" evidence="8">
    <location>
        <begin position="255"/>
        <end position="272"/>
    </location>
</feature>
<keyword evidence="2" id="KW-0965">Cell junction</keyword>
<evidence type="ECO:0000313" key="11">
    <source>
        <dbReference type="Proteomes" id="UP001623349"/>
    </source>
</evidence>
<feature type="region of interest" description="Disordered" evidence="8">
    <location>
        <begin position="85"/>
        <end position="139"/>
    </location>
</feature>
<evidence type="ECO:0000256" key="4">
    <source>
        <dbReference type="ARBA" id="ARBA00038467"/>
    </source>
</evidence>
<feature type="region of interest" description="Disordered" evidence="8">
    <location>
        <begin position="1161"/>
        <end position="1181"/>
    </location>
</feature>
<dbReference type="Proteomes" id="UP001623349">
    <property type="component" value="Unassembled WGS sequence"/>
</dbReference>
<keyword evidence="3 7" id="KW-0175">Coiled coil</keyword>
<evidence type="ECO:0000256" key="2">
    <source>
        <dbReference type="ARBA" id="ARBA00022427"/>
    </source>
</evidence>
<evidence type="ECO:0000256" key="7">
    <source>
        <dbReference type="SAM" id="Coils"/>
    </source>
</evidence>
<keyword evidence="11" id="KW-1185">Reference proteome</keyword>
<feature type="region of interest" description="Disordered" evidence="8">
    <location>
        <begin position="883"/>
        <end position="909"/>
    </location>
</feature>
<sequence length="1203" mass="137470">MRRALLHVERAHTMADPRGPVDHGVQIRFITEPEGVADMGTLRRSGRRPAKDARASTYGVAVRVQGIAGQPFVVLNSGEKGTDSFGVQIKGSNNRGSPGALSSDSELPENPYSQVQGRPATSRGSTSDEEPRESLNGKLLRSQSQASLAGLALMSPSNRSTSLLELGPKKTSSINTIDTAPLSSVDSLINKFDGQKGGQVRGRTGRRTRTLPHEQRKRSQSLDSRLSRDTREDRELQSANHWTRGTKYDNHVDSSKNPSQKQSPLSTFSRSRQTQDWVLQSFEEPRDPAMVQFKSTPDLLRDQREAAPPGSADHVKATIYGILREGSAESEASVRRKVSLVLEQMQPLGMVSPASTKALAGQAELTRKMEELQKKLDEEVKKRQKLEPNKVGLERQLEEKAEECHRLQELLERRKGEAQQSAKELQNMKLLLGQEEGLRHGLETQVKELQLKLKHSQSPDSGKETLLKDLLETRELLEELLAGKQRVEEQLRLRERELTALKGALKEEVASHDQEVEHVRLQYQRDTEQLRRSMQDATQDHAAVEAERQKMSSLVRELQRELEETSEETGHWQSMFQKNKEELRAAKQELLQLRMEKEEMEEELGEKMEVLQRDLEQARASTRDTHQVEELKKELRRTQGELKELQAERQSQEVTGRRNQMLEKQLAVLRAEADRSRDLEQQNLQLQKTLQQLRQDCEEASKAKLASETEALVLGQRRATVETTLRETQEENDEFRRRILGLEQQLKEARGLAEGGEAVEARLRDKVHRLEVEKQQLEEALNAAQEEEGSLAAAKRALEVRLEEAQRGLARLGQEQQALNRALEEEGRQREALRRSKAELEEQKRLLSRTVDRLNKELEQIGDDSKLALQQLQAQMEDYKEKARKEVADAQRQAKDWASEAEKNSGGLNRLQDELQRLRQALQTSQAERDTARLDKELLAQRLQGLEQEAENKKRSQDDKARQLKSLEEKISRLEAELDEEKNTVELLTERVNRGRDQVDQLRTELMQERSARQDLECDKISLERQNKDLKTRLASSEGFQKPSASLSQLESQNQLLQERLQAEEREKTVLQSTNRKLERRVKELSIQIDDERQHVNDQKDQLSLRVKALKRQVDEAEEEIERLDSLRKKAQRELEEQHEVNEQLQARIKSLEKDAWRKASRSAAESALKQEGLSSDEEFDSVYDPSSIASLLTESNLQTSSC</sequence>
<dbReference type="PANTHER" id="PTHR46349">
    <property type="entry name" value="CINGULIN-LIKE PROTEIN 1-RELATED"/>
    <property type="match status" value="1"/>
</dbReference>
<feature type="compositionally biased region" description="Basic and acidic residues" evidence="8">
    <location>
        <begin position="883"/>
        <end position="903"/>
    </location>
</feature>
<dbReference type="InterPro" id="IPR002928">
    <property type="entry name" value="Myosin_tail"/>
</dbReference>
<evidence type="ECO:0000256" key="5">
    <source>
        <dbReference type="ARBA" id="ARBA00043864"/>
    </source>
</evidence>
<evidence type="ECO:0000259" key="9">
    <source>
        <dbReference type="Pfam" id="PF01576"/>
    </source>
</evidence>